<name>A0A2P5HR05_DIAHE</name>
<dbReference type="OrthoDB" id="3565018at2759"/>
<dbReference type="STRING" id="158607.A0A2P5HR05"/>
<accession>A0A2P5HR05</accession>
<proteinExistence type="predicted"/>
<gene>
    <name evidence="2" type="ORF">DHEL01_v208919</name>
</gene>
<protein>
    <submittedName>
        <fullName evidence="2">Uncharacterized protein</fullName>
    </submittedName>
</protein>
<organism evidence="2 3">
    <name type="scientific">Diaporthe helianthi</name>
    <dbReference type="NCBI Taxonomy" id="158607"/>
    <lineage>
        <taxon>Eukaryota</taxon>
        <taxon>Fungi</taxon>
        <taxon>Dikarya</taxon>
        <taxon>Ascomycota</taxon>
        <taxon>Pezizomycotina</taxon>
        <taxon>Sordariomycetes</taxon>
        <taxon>Sordariomycetidae</taxon>
        <taxon>Diaporthales</taxon>
        <taxon>Diaporthaceae</taxon>
        <taxon>Diaporthe</taxon>
    </lineage>
</organism>
<comment type="caution">
    <text evidence="2">The sequence shown here is derived from an EMBL/GenBank/DDBJ whole genome shotgun (WGS) entry which is preliminary data.</text>
</comment>
<keyword evidence="3" id="KW-1185">Reference proteome</keyword>
<evidence type="ECO:0000313" key="3">
    <source>
        <dbReference type="Proteomes" id="UP000094444"/>
    </source>
</evidence>
<reference evidence="2" key="1">
    <citation type="submission" date="2017-09" db="EMBL/GenBank/DDBJ databases">
        <title>Polyketide synthases of a Diaporthe helianthi virulent isolate.</title>
        <authorList>
            <person name="Baroncelli R."/>
        </authorList>
    </citation>
    <scope>NUCLEOTIDE SEQUENCE [LARGE SCALE GENOMIC DNA]</scope>
    <source>
        <strain evidence="2">7/96</strain>
    </source>
</reference>
<evidence type="ECO:0000256" key="1">
    <source>
        <dbReference type="SAM" id="MobiDB-lite"/>
    </source>
</evidence>
<dbReference type="InParanoid" id="A0A2P5HR05"/>
<sequence length="162" mass="18258">MTTPKQQTILPLDIAASLMQLAPTNELVAAPVDKQAHPSSSYRQNRAKSGEGIQPRNVPIRKRPCSSWRFCSWRYGITGRSTCWAAGLGMDSVDTSEARRIAAIRWLELTADRLLPHHLTAVEQCLAFCSGRLRVWDDGEFQKLYCENIVKPLQESCKTWQA</sequence>
<evidence type="ECO:0000313" key="2">
    <source>
        <dbReference type="EMBL" id="POS72684.1"/>
    </source>
</evidence>
<dbReference type="AlphaFoldDB" id="A0A2P5HR05"/>
<dbReference type="EMBL" id="MAVT02000948">
    <property type="protein sequence ID" value="POS72684.1"/>
    <property type="molecule type" value="Genomic_DNA"/>
</dbReference>
<feature type="region of interest" description="Disordered" evidence="1">
    <location>
        <begin position="32"/>
        <end position="56"/>
    </location>
</feature>
<dbReference type="Proteomes" id="UP000094444">
    <property type="component" value="Unassembled WGS sequence"/>
</dbReference>